<name>A0ABY6Z620_9BACL</name>
<proteinExistence type="predicted"/>
<organism evidence="1 2">
    <name type="scientific">Alicyclobacillus dauci</name>
    <dbReference type="NCBI Taxonomy" id="1475485"/>
    <lineage>
        <taxon>Bacteria</taxon>
        <taxon>Bacillati</taxon>
        <taxon>Bacillota</taxon>
        <taxon>Bacilli</taxon>
        <taxon>Bacillales</taxon>
        <taxon>Alicyclobacillaceae</taxon>
        <taxon>Alicyclobacillus</taxon>
    </lineage>
</organism>
<keyword evidence="2" id="KW-1185">Reference proteome</keyword>
<dbReference type="Proteomes" id="UP001164803">
    <property type="component" value="Chromosome"/>
</dbReference>
<protein>
    <submittedName>
        <fullName evidence="1">Uncharacterized protein</fullName>
    </submittedName>
</protein>
<dbReference type="RefSeq" id="WP_268045284.1">
    <property type="nucleotide sequence ID" value="NZ_CP104064.1"/>
</dbReference>
<evidence type="ECO:0000313" key="2">
    <source>
        <dbReference type="Proteomes" id="UP001164803"/>
    </source>
</evidence>
<reference evidence="1" key="1">
    <citation type="submission" date="2022-08" db="EMBL/GenBank/DDBJ databases">
        <title>Alicyclobacillus dauci DSM2870, complete genome.</title>
        <authorList>
            <person name="Wang Q."/>
            <person name="Cai R."/>
            <person name="Wang Z."/>
        </authorList>
    </citation>
    <scope>NUCLEOTIDE SEQUENCE</scope>
    <source>
        <strain evidence="1">DSM 28700</strain>
    </source>
</reference>
<gene>
    <name evidence="1" type="ORF">NZD86_04460</name>
</gene>
<sequence length="42" mass="4781">MQSLSDGRQLYADIDEWYEHSRQALKRILNGSSCKLSPAELA</sequence>
<dbReference type="EMBL" id="CP104064">
    <property type="protein sequence ID" value="WAH37761.1"/>
    <property type="molecule type" value="Genomic_DNA"/>
</dbReference>
<accession>A0ABY6Z620</accession>
<evidence type="ECO:0000313" key="1">
    <source>
        <dbReference type="EMBL" id="WAH37761.1"/>
    </source>
</evidence>